<proteinExistence type="predicted"/>
<feature type="region of interest" description="Disordered" evidence="1">
    <location>
        <begin position="215"/>
        <end position="237"/>
    </location>
</feature>
<feature type="compositionally biased region" description="Acidic residues" evidence="1">
    <location>
        <begin position="1"/>
        <end position="22"/>
    </location>
</feature>
<evidence type="ECO:0000313" key="3">
    <source>
        <dbReference type="Proteomes" id="UP000202182"/>
    </source>
</evidence>
<feature type="region of interest" description="Disordered" evidence="1">
    <location>
        <begin position="1"/>
        <end position="65"/>
    </location>
</feature>
<reference evidence="2" key="1">
    <citation type="submission" date="2016-12" db="EMBL/GenBank/DDBJ databases">
        <title>A murine herpesvirus closely related to ubiquitous human herpesviruses causes T-cell depletion.</title>
        <authorList>
            <person name="Patel S.J."/>
            <person name="Zhao G."/>
            <person name="Penna V.R."/>
            <person name="Park E."/>
            <person name="Lauron E.J."/>
            <person name="Harvey I.B."/>
            <person name="Beatty W.L."/>
            <person name="Plougastel-Douglas B."/>
            <person name="Poursine-Laurent J."/>
            <person name="Fremont D.H."/>
            <person name="Wang D."/>
            <person name="Yokoyama W.M."/>
        </authorList>
    </citation>
    <scope>NUCLEOTIDE SEQUENCE [LARGE SCALE GENOMIC DNA]</scope>
    <source>
        <strain evidence="2">YOK1</strain>
    </source>
</reference>
<keyword evidence="3" id="KW-1185">Reference proteome</keyword>
<gene>
    <name evidence="2" type="primary">ORF106</name>
    <name evidence="2" type="ORF">MRV_0110</name>
</gene>
<dbReference type="EMBL" id="KY355735">
    <property type="protein sequence ID" value="APZ76321.1"/>
    <property type="molecule type" value="Genomic_DNA"/>
</dbReference>
<dbReference type="KEGG" id="vg:30999450"/>
<dbReference type="Proteomes" id="UP000202182">
    <property type="component" value="Segment"/>
</dbReference>
<evidence type="ECO:0000313" key="2">
    <source>
        <dbReference type="EMBL" id="APZ76321.1"/>
    </source>
</evidence>
<sequence>MQDESDQDESDQDMQIQDESDQDDKQSQDESDQDDYDDQSDSSDSSDSDFTIDPDEDEDEPVTDVSWIRNPYRNYYSKEIKLYYSLARSKNEDKVKFVEEEPDIKDVKKMKLFKLQPLKIPICRDKELDTYDFKIKTSSFLDESSVESMSKKKIQMKDFTLNASHIFNTQFKNKHISDAAISEAKENFGKILMESYLKLNILLKDSIVAKQNNLGPKYSDEKDDSQTDDTTHTVPHTKNELIDSLRKMTDSEFKHFVEQHQLFK</sequence>
<accession>A0A1P8VJ03</accession>
<name>A0A1P8VJ03_9BETA</name>
<evidence type="ECO:0000256" key="1">
    <source>
        <dbReference type="SAM" id="MobiDB-lite"/>
    </source>
</evidence>
<feature type="compositionally biased region" description="Acidic residues" evidence="1">
    <location>
        <begin position="29"/>
        <end position="62"/>
    </location>
</feature>
<organism evidence="2">
    <name type="scientific">Murid betaherpesvirus 3</name>
    <dbReference type="NCBI Taxonomy" id="2560603"/>
    <lineage>
        <taxon>Viruses</taxon>
        <taxon>Duplodnaviria</taxon>
        <taxon>Heunggongvirae</taxon>
        <taxon>Peploviricota</taxon>
        <taxon>Herviviricetes</taxon>
        <taxon>Herpesvirales</taxon>
        <taxon>Orthoherpesviridae</taxon>
        <taxon>Betaherpesvirinae</taxon>
        <taxon>Roseolovirus</taxon>
        <taxon>Roseolovirus muridbeta3</taxon>
    </lineage>
</organism>
<protein>
    <submittedName>
        <fullName evidence="2">Uncharacterized protein</fullName>
    </submittedName>
</protein>